<evidence type="ECO:0000256" key="1">
    <source>
        <dbReference type="ARBA" id="ARBA00004117"/>
    </source>
</evidence>
<feature type="domain" description="Flagellar basal-body/hook protein C-terminal" evidence="7">
    <location>
        <begin position="387"/>
        <end position="430"/>
    </location>
</feature>
<dbReference type="InterPro" id="IPR010930">
    <property type="entry name" value="Flg_bb/hook_C_dom"/>
</dbReference>
<keyword evidence="9" id="KW-0282">Flagellum</keyword>
<feature type="region of interest" description="Disordered" evidence="5">
    <location>
        <begin position="154"/>
        <end position="177"/>
    </location>
</feature>
<evidence type="ECO:0000259" key="8">
    <source>
        <dbReference type="Pfam" id="PF22692"/>
    </source>
</evidence>
<feature type="domain" description="Flagellar basal body rod protein N-terminal" evidence="6">
    <location>
        <begin position="7"/>
        <end position="37"/>
    </location>
</feature>
<evidence type="ECO:0000313" key="10">
    <source>
        <dbReference type="Proteomes" id="UP000285908"/>
    </source>
</evidence>
<dbReference type="Pfam" id="PF06429">
    <property type="entry name" value="Flg_bbr_C"/>
    <property type="match status" value="1"/>
</dbReference>
<keyword evidence="9" id="KW-0966">Cell projection</keyword>
<dbReference type="InterPro" id="IPR053967">
    <property type="entry name" value="LlgE_F_G-like_D1"/>
</dbReference>
<dbReference type="Pfam" id="PF22692">
    <property type="entry name" value="LlgE_F_G_D1"/>
    <property type="match status" value="1"/>
</dbReference>
<dbReference type="Pfam" id="PF00460">
    <property type="entry name" value="Flg_bb_rod"/>
    <property type="match status" value="1"/>
</dbReference>
<sequence length="432" mass="44831">MSITNALNTGVSGLIANSTRVGKISDNIANASTVGYKRGFADLVTQTTGGQGTSSGVRAVQGSEVANEGVLRTTTRSTDMAISGGGFFIVSKNPNDPVAANYMLTRAGAFSPDENGDLKNSAGYYLAGYPYGSDNTIGQVDRTQFDDLQTVNLNSGQMTGSASSEMDMAGNLPSQATGLAQPGDAFVSTGEFYSPLGAAQRLEFSWQPGVDPNQWTLTVNVEGGQPLGSVDVGFHDAGAFAGAPQAYANATNLAAAPAAFDFDPQTGIATITVDNGQQPQVLEVTIGAPDTFGGMTQFSGDYTAPEITADGAQTGTLVRTEIDEEGVLYGVFDNGNRKALYQIPVGEVTNPDGMLTAPGNAYQLTRSAGNLRISEAGAGTAGTIAANSLEGSNVEIAEELTDLIQTQRAYSSNAKIVTTVDEMLDETMRLKR</sequence>
<comment type="function">
    <text evidence="4">A flexible structure which links the flagellar filament to the drive apparatus in the basal body.</text>
</comment>
<dbReference type="InterPro" id="IPR020013">
    <property type="entry name" value="Flagellar_FlgE/F/G"/>
</dbReference>
<dbReference type="InterPro" id="IPR001444">
    <property type="entry name" value="Flag_bb_rod_N"/>
</dbReference>
<keyword evidence="9" id="KW-0969">Cilium</keyword>
<feature type="compositionally biased region" description="Polar residues" evidence="5">
    <location>
        <begin position="154"/>
        <end position="164"/>
    </location>
</feature>
<gene>
    <name evidence="9" type="ORF">EKE94_16080</name>
</gene>
<evidence type="ECO:0000313" key="9">
    <source>
        <dbReference type="EMBL" id="RVV96863.1"/>
    </source>
</evidence>
<dbReference type="GO" id="GO:0009424">
    <property type="term" value="C:bacterial-type flagellum hook"/>
    <property type="evidence" value="ECO:0007669"/>
    <property type="project" value="TreeGrafter"/>
</dbReference>
<proteinExistence type="inferred from homology"/>
<dbReference type="PANTHER" id="PTHR30435">
    <property type="entry name" value="FLAGELLAR PROTEIN"/>
    <property type="match status" value="1"/>
</dbReference>
<dbReference type="SUPFAM" id="SSF117143">
    <property type="entry name" value="Flagellar hook protein flgE"/>
    <property type="match status" value="1"/>
</dbReference>
<dbReference type="GO" id="GO:0071978">
    <property type="term" value="P:bacterial-type flagellum-dependent swarming motility"/>
    <property type="evidence" value="ECO:0007669"/>
    <property type="project" value="TreeGrafter"/>
</dbReference>
<feature type="domain" description="Flagellar hook protein FlgE/F/G-like D1" evidence="8">
    <location>
        <begin position="81"/>
        <end position="128"/>
    </location>
</feature>
<evidence type="ECO:0000256" key="4">
    <source>
        <dbReference type="RuleBase" id="RU362116"/>
    </source>
</evidence>
<evidence type="ECO:0000259" key="7">
    <source>
        <dbReference type="Pfam" id="PF06429"/>
    </source>
</evidence>
<dbReference type="EMBL" id="RQXX01000007">
    <property type="protein sequence ID" value="RVV96863.1"/>
    <property type="molecule type" value="Genomic_DNA"/>
</dbReference>
<dbReference type="NCBIfam" id="TIGR03506">
    <property type="entry name" value="FlgEFG_subfam"/>
    <property type="match status" value="1"/>
</dbReference>
<dbReference type="OrthoDB" id="8372879at2"/>
<dbReference type="PANTHER" id="PTHR30435:SF1">
    <property type="entry name" value="FLAGELLAR HOOK PROTEIN FLGE"/>
    <property type="match status" value="1"/>
</dbReference>
<dbReference type="AlphaFoldDB" id="A0A438ADS8"/>
<dbReference type="RefSeq" id="WP_127907657.1">
    <property type="nucleotide sequence ID" value="NZ_RQXX01000007.1"/>
</dbReference>
<evidence type="ECO:0000256" key="2">
    <source>
        <dbReference type="ARBA" id="ARBA00009677"/>
    </source>
</evidence>
<dbReference type="GO" id="GO:0005829">
    <property type="term" value="C:cytosol"/>
    <property type="evidence" value="ECO:0007669"/>
    <property type="project" value="TreeGrafter"/>
</dbReference>
<organism evidence="9 10">
    <name type="scientific">Mesobaculum littorinae</name>
    <dbReference type="NCBI Taxonomy" id="2486419"/>
    <lineage>
        <taxon>Bacteria</taxon>
        <taxon>Pseudomonadati</taxon>
        <taxon>Pseudomonadota</taxon>
        <taxon>Alphaproteobacteria</taxon>
        <taxon>Rhodobacterales</taxon>
        <taxon>Roseobacteraceae</taxon>
        <taxon>Mesobaculum</taxon>
    </lineage>
</organism>
<evidence type="ECO:0000259" key="6">
    <source>
        <dbReference type="Pfam" id="PF00460"/>
    </source>
</evidence>
<name>A0A438ADS8_9RHOB</name>
<comment type="subcellular location">
    <subcellularLocation>
        <location evidence="1 4">Bacterial flagellum basal body</location>
    </subcellularLocation>
</comment>
<dbReference type="GO" id="GO:0009425">
    <property type="term" value="C:bacterial-type flagellum basal body"/>
    <property type="evidence" value="ECO:0007669"/>
    <property type="project" value="UniProtKB-SubCell"/>
</dbReference>
<comment type="caution">
    <text evidence="9">The sequence shown here is derived from an EMBL/GenBank/DDBJ whole genome shotgun (WGS) entry which is preliminary data.</text>
</comment>
<dbReference type="Proteomes" id="UP000285908">
    <property type="component" value="Unassembled WGS sequence"/>
</dbReference>
<comment type="similarity">
    <text evidence="2 4">Belongs to the flagella basal body rod proteins family.</text>
</comment>
<dbReference type="InterPro" id="IPR037925">
    <property type="entry name" value="FlgE/F/G-like"/>
</dbReference>
<keyword evidence="10" id="KW-1185">Reference proteome</keyword>
<evidence type="ECO:0000256" key="3">
    <source>
        <dbReference type="ARBA" id="ARBA00023143"/>
    </source>
</evidence>
<accession>A0A438ADS8</accession>
<keyword evidence="3 4" id="KW-0975">Bacterial flagellum</keyword>
<evidence type="ECO:0000256" key="5">
    <source>
        <dbReference type="SAM" id="MobiDB-lite"/>
    </source>
</evidence>
<protein>
    <recommendedName>
        <fullName evidence="4">Flagellar hook protein FlgE</fullName>
    </recommendedName>
</protein>
<reference evidence="9 10" key="1">
    <citation type="submission" date="2018-11" db="EMBL/GenBank/DDBJ databases">
        <title>Mesobaculum littorinae gen. nov., sp. nov., isolated from Littorina scabra that represents a novel genus of the order Rhodobacteraceae.</title>
        <authorList>
            <person name="Li F."/>
        </authorList>
    </citation>
    <scope>NUCLEOTIDE SEQUENCE [LARGE SCALE GENOMIC DNA]</scope>
    <source>
        <strain evidence="9 10">M0103</strain>
    </source>
</reference>